<feature type="domain" description="Beta-ketoacyl-[acyl-carrier-protein] synthase III N-terminal" evidence="4">
    <location>
        <begin position="115"/>
        <end position="189"/>
    </location>
</feature>
<evidence type="ECO:0000259" key="3">
    <source>
        <dbReference type="Pfam" id="PF08541"/>
    </source>
</evidence>
<evidence type="ECO:0000256" key="2">
    <source>
        <dbReference type="ARBA" id="ARBA00023315"/>
    </source>
</evidence>
<dbReference type="EMBL" id="OP432093">
    <property type="protein sequence ID" value="WAP33722.1"/>
    <property type="molecule type" value="Genomic_DNA"/>
</dbReference>
<dbReference type="CDD" id="cd00827">
    <property type="entry name" value="init_cond_enzymes"/>
    <property type="match status" value="1"/>
</dbReference>
<dbReference type="InterPro" id="IPR016039">
    <property type="entry name" value="Thiolase-like"/>
</dbReference>
<evidence type="ECO:0000256" key="1">
    <source>
        <dbReference type="ARBA" id="ARBA00022679"/>
    </source>
</evidence>
<evidence type="ECO:0000259" key="4">
    <source>
        <dbReference type="Pfam" id="PF08545"/>
    </source>
</evidence>
<keyword evidence="2" id="KW-0012">Acyltransferase</keyword>
<dbReference type="GO" id="GO:0004315">
    <property type="term" value="F:3-oxoacyl-[acyl-carrier-protein] synthase activity"/>
    <property type="evidence" value="ECO:0007669"/>
    <property type="project" value="InterPro"/>
</dbReference>
<sequence>MRYDDVWLAGTGAVLGDRIPIAEAVEAGEYRRDAAESTGMLSYSRATQAPPEMAVSSARQAIKAAAEYGVEVGPDTLPLHSHAGFQGIDQWSAACWIAGEVLGTTLRTMPVTVAAWSNGAVASLQVAANQLASDPDLPDALVTLADRFGPPGNRFYASPGMVFGDGAAAAVLTRGRGRLRLLSCVAETDTVLGGLSRGDEPFREAPGTEAPDARRRTREFLARGEVSLRDIGARTAERTRSVVTRALAESETGPDQVDWLLTPFVGRTLYRDSFVRPLDITPKRNLLDLGLTIGHLGAADQIFGLHHLIESDLLHPGDRVLVIGTGMGFTFSAAVFAADGS</sequence>
<dbReference type="AlphaFoldDB" id="A0A9E9J808"/>
<dbReference type="InterPro" id="IPR013751">
    <property type="entry name" value="ACP_syn_III_N"/>
</dbReference>
<feature type="domain" description="Beta-ketoacyl-[acyl-carrier-protein] synthase III C-terminal" evidence="3">
    <location>
        <begin position="247"/>
        <end position="336"/>
    </location>
</feature>
<accession>A0A9E9J808</accession>
<reference evidence="5" key="1">
    <citation type="submission" date="2022-09" db="EMBL/GenBank/DDBJ databases">
        <title>Genomics-driven discovery of benzoxazole alkaloids from the marine-derived Micromonospora sp. SCSIO 07395.</title>
        <authorList>
            <person name="Cheng Z.Q."/>
            <person name="Zhu Y.G."/>
        </authorList>
    </citation>
    <scope>NUCLEOTIDE SEQUENCE</scope>
    <source>
        <strain evidence="5">SCSIO 07395</strain>
    </source>
</reference>
<keyword evidence="1" id="KW-0808">Transferase</keyword>
<dbReference type="PANTHER" id="PTHR34069:SF2">
    <property type="entry name" value="BETA-KETOACYL-[ACYL-CARRIER-PROTEIN] SYNTHASE III"/>
    <property type="match status" value="1"/>
</dbReference>
<name>A0A9E9J808_9ACTN</name>
<evidence type="ECO:0000313" key="5">
    <source>
        <dbReference type="EMBL" id="WAP33722.1"/>
    </source>
</evidence>
<proteinExistence type="predicted"/>
<dbReference type="InterPro" id="IPR013747">
    <property type="entry name" value="ACP_syn_III_C"/>
</dbReference>
<organism evidence="5">
    <name type="scientific">Micromonospora sp. SCSIO 07395</name>
    <dbReference type="NCBI Taxonomy" id="2998119"/>
    <lineage>
        <taxon>Bacteria</taxon>
        <taxon>Bacillati</taxon>
        <taxon>Actinomycetota</taxon>
        <taxon>Actinomycetes</taxon>
        <taxon>Micromonosporales</taxon>
        <taxon>Micromonosporaceae</taxon>
        <taxon>Micromonospora</taxon>
    </lineage>
</organism>
<dbReference type="SUPFAM" id="SSF53901">
    <property type="entry name" value="Thiolase-like"/>
    <property type="match status" value="2"/>
</dbReference>
<dbReference type="GO" id="GO:0006633">
    <property type="term" value="P:fatty acid biosynthetic process"/>
    <property type="evidence" value="ECO:0007669"/>
    <property type="project" value="InterPro"/>
</dbReference>
<dbReference type="GO" id="GO:0044550">
    <property type="term" value="P:secondary metabolite biosynthetic process"/>
    <property type="evidence" value="ECO:0007669"/>
    <property type="project" value="TreeGrafter"/>
</dbReference>
<dbReference type="PANTHER" id="PTHR34069">
    <property type="entry name" value="3-OXOACYL-[ACYL-CARRIER-PROTEIN] SYNTHASE 3"/>
    <property type="match status" value="1"/>
</dbReference>
<dbReference type="Pfam" id="PF08541">
    <property type="entry name" value="ACP_syn_III_C"/>
    <property type="match status" value="1"/>
</dbReference>
<dbReference type="Pfam" id="PF08545">
    <property type="entry name" value="ACP_syn_III"/>
    <property type="match status" value="1"/>
</dbReference>
<protein>
    <submittedName>
        <fullName evidence="5">Orf5</fullName>
    </submittedName>
</protein>
<dbReference type="Gene3D" id="3.40.47.10">
    <property type="match status" value="2"/>
</dbReference>